<evidence type="ECO:0000256" key="2">
    <source>
        <dbReference type="ARBA" id="ARBA00001911"/>
    </source>
</evidence>
<dbReference type="EMBL" id="KQ235063">
    <property type="protein sequence ID" value="KMZ92701.1"/>
    <property type="molecule type" value="Genomic_DNA"/>
</dbReference>
<dbReference type="Pfam" id="PF01658">
    <property type="entry name" value="Inos-1-P_synth"/>
    <property type="match status" value="1"/>
</dbReference>
<comment type="cofactor">
    <cofactor evidence="2">
        <name>NAD(+)</name>
        <dbReference type="ChEBI" id="CHEBI:57540"/>
    </cofactor>
</comment>
<evidence type="ECO:0000313" key="9">
    <source>
        <dbReference type="Proteomes" id="UP000053776"/>
    </source>
</evidence>
<dbReference type="PIRSF" id="PIRSF015578">
    <property type="entry name" value="Myoinos-ppht_syn"/>
    <property type="match status" value="1"/>
</dbReference>
<dbReference type="AlphaFoldDB" id="A0A0J9TCF5"/>
<evidence type="ECO:0000313" key="8">
    <source>
        <dbReference type="EMBL" id="KMZ92701.1"/>
    </source>
</evidence>
<evidence type="ECO:0000256" key="6">
    <source>
        <dbReference type="ARBA" id="ARBA00022550"/>
    </source>
</evidence>
<dbReference type="InterPro" id="IPR002587">
    <property type="entry name" value="Myo-inos-1-P_Synthase"/>
</dbReference>
<comment type="catalytic activity">
    <reaction evidence="1">
        <text>D-glucose 6-phosphate = 1D-myo-inositol 3-phosphate</text>
        <dbReference type="Rhea" id="RHEA:10716"/>
        <dbReference type="ChEBI" id="CHEBI:58401"/>
        <dbReference type="ChEBI" id="CHEBI:61548"/>
        <dbReference type="EC" id="5.5.1.4"/>
    </reaction>
</comment>
<dbReference type="GO" id="GO:0008654">
    <property type="term" value="P:phospholipid biosynthetic process"/>
    <property type="evidence" value="ECO:0007669"/>
    <property type="project" value="InterPro"/>
</dbReference>
<dbReference type="SUPFAM" id="SSF51735">
    <property type="entry name" value="NAD(P)-binding Rossmann-fold domains"/>
    <property type="match status" value="1"/>
</dbReference>
<evidence type="ECO:0000256" key="5">
    <source>
        <dbReference type="ARBA" id="ARBA00012125"/>
    </source>
</evidence>
<comment type="pathway">
    <text evidence="3">Polyol metabolism; myo-inositol biosynthesis; myo-inositol from D-glucose 6-phosphate: step 1/2.</text>
</comment>
<gene>
    <name evidence="8" type="ORF">PVMG_01289</name>
</gene>
<dbReference type="GO" id="GO:0006021">
    <property type="term" value="P:inositol biosynthetic process"/>
    <property type="evidence" value="ECO:0007669"/>
    <property type="project" value="UniProtKB-UniPathway"/>
</dbReference>
<evidence type="ECO:0000259" key="7">
    <source>
        <dbReference type="Pfam" id="PF01658"/>
    </source>
</evidence>
<dbReference type="Pfam" id="PF07994">
    <property type="entry name" value="NAD_binding_5"/>
    <property type="match status" value="1"/>
</dbReference>
<sequence>MENFQGLKFAAKAPAGSSAYGKEDGLEVKFERKEDENFVYASYEHVEAQVQKEVSGAASGAASSGASGAASSGASGAGGQVTLSCKKVSTNYEIKVEKLKEKKLGVLLIGIGGNNATTMLGGICANAKKLIYTNKYDVKKANYLGSVFLSSNVRLGYDAKSREHSYCPIHKLIEVYNPENITFGGWDLNNLNLKDCLVRNKVFEQDLVEKIKEEMNYVPLKSVYFKGNFIAANQQKRVNNILVGSNKLEILEQVRAQICSFKKTNNLDEVIVLWSGNTEKNIPHIEGVNDTYENILLACKNNHPSVSPSIVYALASVLENSPFINSSPQNTLVNGVVQLAEQKGIFIVGNDLKTGQTKIKNFLLDFYFGTGLKPKSIVSYNHLGNNDGKNLSSDLQFYSKKISKSNLICDYVKANEHMYADEEEEAVLSSKLTKQSADYCKGDSLLSTSTDVTDLEADYAYAEAIENQKVNSEIVIKYVPYVGDDKKAIDEYISEIFMNGKNTISLYNVCQDSLLASPILIDLILLVELSQRVYFKGGSPGASGIVPSAQSTISNPINVGGDYQLAHTIEKDKYPEFKKMECVLFLSSLFCKSPFNSSVYKTRHSFFSQLESLCNYVRIICGLPVDDHLDLPYML</sequence>
<protein>
    <recommendedName>
        <fullName evidence="5">inositol-3-phosphate synthase</fullName>
        <ecNumber evidence="5">5.5.1.4</ecNumber>
    </recommendedName>
</protein>
<keyword evidence="6" id="KW-0398">Inositol biosynthesis</keyword>
<dbReference type="GO" id="GO:0004512">
    <property type="term" value="F:inositol-3-phosphate synthase activity"/>
    <property type="evidence" value="ECO:0007669"/>
    <property type="project" value="UniProtKB-EC"/>
</dbReference>
<dbReference type="InterPro" id="IPR013021">
    <property type="entry name" value="Myo-inos-1-P_Synthase_GAPDH"/>
</dbReference>
<dbReference type="FunFam" id="3.40.50.720:FF:000542">
    <property type="entry name" value="Inositol-3-phosphate synthase 1"/>
    <property type="match status" value="1"/>
</dbReference>
<dbReference type="EC" id="5.5.1.4" evidence="5"/>
<dbReference type="OrthoDB" id="2887at2759"/>
<dbReference type="Proteomes" id="UP000053776">
    <property type="component" value="Unassembled WGS sequence"/>
</dbReference>
<dbReference type="UniPathway" id="UPA00823">
    <property type="reaction ID" value="UER00787"/>
</dbReference>
<evidence type="ECO:0000256" key="1">
    <source>
        <dbReference type="ARBA" id="ARBA00000113"/>
    </source>
</evidence>
<organism evidence="8 9">
    <name type="scientific">Plasmodium vivax Mauritania I</name>
    <dbReference type="NCBI Taxonomy" id="1035515"/>
    <lineage>
        <taxon>Eukaryota</taxon>
        <taxon>Sar</taxon>
        <taxon>Alveolata</taxon>
        <taxon>Apicomplexa</taxon>
        <taxon>Aconoidasida</taxon>
        <taxon>Haemosporida</taxon>
        <taxon>Plasmodiidae</taxon>
        <taxon>Plasmodium</taxon>
        <taxon>Plasmodium (Plasmodium)</taxon>
    </lineage>
</organism>
<name>A0A0J9TCF5_PLAVI</name>
<accession>A0A0J9TCF5</accession>
<proteinExistence type="inferred from homology"/>
<comment type="similarity">
    <text evidence="4">Belongs to the myo-inositol 1-phosphate synthase family.</text>
</comment>
<dbReference type="PANTHER" id="PTHR11510">
    <property type="entry name" value="MYO-INOSITOL-1 PHOSPHATE SYNTHASE"/>
    <property type="match status" value="1"/>
</dbReference>
<evidence type="ECO:0000256" key="3">
    <source>
        <dbReference type="ARBA" id="ARBA00005117"/>
    </source>
</evidence>
<evidence type="ECO:0000256" key="4">
    <source>
        <dbReference type="ARBA" id="ARBA00010813"/>
    </source>
</evidence>
<dbReference type="Gene3D" id="3.40.50.720">
    <property type="entry name" value="NAD(P)-binding Rossmann-like Domain"/>
    <property type="match status" value="2"/>
</dbReference>
<dbReference type="InterPro" id="IPR036291">
    <property type="entry name" value="NAD(P)-bd_dom_sf"/>
</dbReference>
<dbReference type="SUPFAM" id="SSF55347">
    <property type="entry name" value="Glyceraldehyde-3-phosphate dehydrogenase-like, C-terminal domain"/>
    <property type="match status" value="1"/>
</dbReference>
<feature type="domain" description="Myo-inositol-1-phosphate synthase GAPDH-like" evidence="7">
    <location>
        <begin position="355"/>
        <end position="513"/>
    </location>
</feature>
<reference evidence="8 9" key="1">
    <citation type="submission" date="2011-08" db="EMBL/GenBank/DDBJ databases">
        <title>The Genome Sequence of Plasmodium vivax Mauritania I.</title>
        <authorList>
            <consortium name="The Broad Institute Genome Sequencing Platform"/>
            <consortium name="The Broad Institute Genome Sequencing Center for Infectious Disease"/>
            <person name="Neafsey D."/>
            <person name="Carlton J."/>
            <person name="Barnwell J."/>
            <person name="Collins W."/>
            <person name="Escalante A."/>
            <person name="Mullikin J."/>
            <person name="Saul A."/>
            <person name="Guigo R."/>
            <person name="Camara F."/>
            <person name="Young S.K."/>
            <person name="Zeng Q."/>
            <person name="Gargeya S."/>
            <person name="Fitzgerald M."/>
            <person name="Haas B."/>
            <person name="Abouelleil A."/>
            <person name="Alvarado L."/>
            <person name="Arachchi H.M."/>
            <person name="Berlin A."/>
            <person name="Brown A."/>
            <person name="Chapman S.B."/>
            <person name="Chen Z."/>
            <person name="Dunbar C."/>
            <person name="Freedman E."/>
            <person name="Gearin G."/>
            <person name="Gellesch M."/>
            <person name="Goldberg J."/>
            <person name="Griggs A."/>
            <person name="Gujja S."/>
            <person name="Heiman D."/>
            <person name="Howarth C."/>
            <person name="Larson L."/>
            <person name="Lui A."/>
            <person name="MacDonald P.J.P."/>
            <person name="Montmayeur A."/>
            <person name="Murphy C."/>
            <person name="Neiman D."/>
            <person name="Pearson M."/>
            <person name="Priest M."/>
            <person name="Roberts A."/>
            <person name="Saif S."/>
            <person name="Shea T."/>
            <person name="Shenoy N."/>
            <person name="Sisk P."/>
            <person name="Stolte C."/>
            <person name="Sykes S."/>
            <person name="Wortman J."/>
            <person name="Nusbaum C."/>
            <person name="Birren B."/>
        </authorList>
    </citation>
    <scope>NUCLEOTIDE SEQUENCE [LARGE SCALE GENOMIC DNA]</scope>
    <source>
        <strain evidence="8 9">Mauritania I</strain>
    </source>
</reference>